<dbReference type="SUPFAM" id="SSF53474">
    <property type="entry name" value="alpha/beta-Hydrolases"/>
    <property type="match status" value="1"/>
</dbReference>
<dbReference type="Proteomes" id="UP000284202">
    <property type="component" value="Unassembled WGS sequence"/>
</dbReference>
<dbReference type="PANTHER" id="PTHR43798:SF33">
    <property type="entry name" value="HYDROLASE, PUTATIVE (AFU_ORTHOLOGUE AFUA_2G14860)-RELATED"/>
    <property type="match status" value="1"/>
</dbReference>
<accession>A0A418SWZ2</accession>
<dbReference type="InterPro" id="IPR029058">
    <property type="entry name" value="AB_hydrolase_fold"/>
</dbReference>
<sequence length="275" mass="30388">MTEFFTVKDGTRLAYRDEGNGLPVLCLAGLTRNMADFDYVAPHLPDVRLIRMDYRGRGQSDWTGENSYTVPQEAKDATALLDHLGIGKAAILGTSRGGLIGLFLAATAHDRLLGLCLNDVGPKIEQTGLEQIFDYVGRNPAAKSHAELAARLPSAMPGFVDVPEGRWFADAQKHYEQTPDGLRIKYDPALRNAFLAAFQGETPDLWPLWDTCAGFPVALLRGANSNLLSPESVTEMRRRRPDTIYAEIPGRAHIPWLDEPESLDVLNRWLATMQG</sequence>
<comment type="caution">
    <text evidence="2">The sequence shown here is derived from an EMBL/GenBank/DDBJ whole genome shotgun (WGS) entry which is preliminary data.</text>
</comment>
<keyword evidence="3" id="KW-1185">Reference proteome</keyword>
<dbReference type="InterPro" id="IPR000073">
    <property type="entry name" value="AB_hydrolase_1"/>
</dbReference>
<dbReference type="RefSeq" id="WP_119748594.1">
    <property type="nucleotide sequence ID" value="NZ_QZCG01000006.1"/>
</dbReference>
<proteinExistence type="predicted"/>
<dbReference type="InterPro" id="IPR050266">
    <property type="entry name" value="AB_hydrolase_sf"/>
</dbReference>
<organism evidence="2 3">
    <name type="scientific">Paracoccus onubensis</name>
    <dbReference type="NCBI Taxonomy" id="1675788"/>
    <lineage>
        <taxon>Bacteria</taxon>
        <taxon>Pseudomonadati</taxon>
        <taxon>Pseudomonadota</taxon>
        <taxon>Alphaproteobacteria</taxon>
        <taxon>Rhodobacterales</taxon>
        <taxon>Paracoccaceae</taxon>
        <taxon>Paracoccus</taxon>
    </lineage>
</organism>
<protein>
    <submittedName>
        <fullName evidence="2">Alpha/beta fold hydrolase</fullName>
    </submittedName>
</protein>
<evidence type="ECO:0000313" key="2">
    <source>
        <dbReference type="EMBL" id="RJE85425.1"/>
    </source>
</evidence>
<evidence type="ECO:0000259" key="1">
    <source>
        <dbReference type="Pfam" id="PF00561"/>
    </source>
</evidence>
<dbReference type="Gene3D" id="3.40.50.1820">
    <property type="entry name" value="alpha/beta hydrolase"/>
    <property type="match status" value="1"/>
</dbReference>
<dbReference type="GO" id="GO:0016787">
    <property type="term" value="F:hydrolase activity"/>
    <property type="evidence" value="ECO:0007669"/>
    <property type="project" value="UniProtKB-KW"/>
</dbReference>
<gene>
    <name evidence="2" type="ORF">D3P04_10490</name>
</gene>
<reference evidence="3" key="1">
    <citation type="submission" date="2018-09" db="EMBL/GenBank/DDBJ databases">
        <title>Acidovorax cavernicola nov. sp. isolated from Gruta de las Maravillas (Aracena, Spain).</title>
        <authorList>
            <person name="Jurado V."/>
            <person name="Gutierrez-Patricio S."/>
            <person name="Gonzalez-Pimentel J.L."/>
            <person name="Miller A.Z."/>
            <person name="Laiz L."/>
            <person name="Saiz-Jimenez C."/>
        </authorList>
    </citation>
    <scope>NUCLEOTIDE SEQUENCE [LARGE SCALE GENOMIC DNA]</scope>
    <source>
        <strain evidence="3">1011MAR3C25</strain>
    </source>
</reference>
<feature type="domain" description="AB hydrolase-1" evidence="1">
    <location>
        <begin position="23"/>
        <end position="260"/>
    </location>
</feature>
<dbReference type="OrthoDB" id="9791366at2"/>
<dbReference type="EMBL" id="QZCG01000006">
    <property type="protein sequence ID" value="RJE85425.1"/>
    <property type="molecule type" value="Genomic_DNA"/>
</dbReference>
<keyword evidence="2" id="KW-0378">Hydrolase</keyword>
<dbReference type="AlphaFoldDB" id="A0A418SWZ2"/>
<name>A0A418SWZ2_9RHOB</name>
<evidence type="ECO:0000313" key="3">
    <source>
        <dbReference type="Proteomes" id="UP000284202"/>
    </source>
</evidence>
<dbReference type="PANTHER" id="PTHR43798">
    <property type="entry name" value="MONOACYLGLYCEROL LIPASE"/>
    <property type="match status" value="1"/>
</dbReference>
<dbReference type="GO" id="GO:0016020">
    <property type="term" value="C:membrane"/>
    <property type="evidence" value="ECO:0007669"/>
    <property type="project" value="TreeGrafter"/>
</dbReference>
<dbReference type="Pfam" id="PF00561">
    <property type="entry name" value="Abhydrolase_1"/>
    <property type="match status" value="1"/>
</dbReference>